<gene>
    <name evidence="1" type="ORF">SD70_19365</name>
</gene>
<comment type="caution">
    <text evidence="1">The sequence shown here is derived from an EMBL/GenBank/DDBJ whole genome shotgun (WGS) entry which is preliminary data.</text>
</comment>
<dbReference type="Proteomes" id="UP000031967">
    <property type="component" value="Unassembled WGS sequence"/>
</dbReference>
<organism evidence="1 2">
    <name type="scientific">Gordoniibacillus kamchatkensis</name>
    <dbReference type="NCBI Taxonomy" id="1590651"/>
    <lineage>
        <taxon>Bacteria</taxon>
        <taxon>Bacillati</taxon>
        <taxon>Bacillota</taxon>
        <taxon>Bacilli</taxon>
        <taxon>Bacillales</taxon>
        <taxon>Paenibacillaceae</taxon>
        <taxon>Gordoniibacillus</taxon>
    </lineage>
</organism>
<reference evidence="1 2" key="1">
    <citation type="submission" date="2014-12" db="EMBL/GenBank/DDBJ databases">
        <title>Draft genome sequence of Paenibacillus kamchatkensis strain B-2647.</title>
        <authorList>
            <person name="Karlyshev A.V."/>
            <person name="Kudryashova E.B."/>
        </authorList>
    </citation>
    <scope>NUCLEOTIDE SEQUENCE [LARGE SCALE GENOMIC DNA]</scope>
    <source>
        <strain evidence="1 2">VKM B-2647</strain>
    </source>
</reference>
<name>A0ABR5AEV2_9BACL</name>
<dbReference type="RefSeq" id="WP_041049169.1">
    <property type="nucleotide sequence ID" value="NZ_JXAK01000035.1"/>
</dbReference>
<sequence length="231" mass="26639">MTKKRHHFVPEFHLALFTKDGTKESKLWVFDQLNGKQWDAIPGVATPERFESIKQRMKADGVEFDNNVSYEDLRKFIFEEKYTISFDNNTNINNLLTAIDVLIPLLGARNWTVAYAPPEVGDFICSDNPVSLHWITQKERGFWSSPGHGLMETEVSVPLSSRIMLLGRFEELPPNVVISSKRNLAILNSYTGMYADRFIYSRENDFLWFKRDNSVGNVADLKRLILEKSES</sequence>
<dbReference type="EMBL" id="JXAK01000035">
    <property type="protein sequence ID" value="KIL39564.1"/>
    <property type="molecule type" value="Genomic_DNA"/>
</dbReference>
<accession>A0ABR5AEV2</accession>
<evidence type="ECO:0000313" key="2">
    <source>
        <dbReference type="Proteomes" id="UP000031967"/>
    </source>
</evidence>
<dbReference type="Pfam" id="PF14022">
    <property type="entry name" value="DUF4238"/>
    <property type="match status" value="1"/>
</dbReference>
<proteinExistence type="predicted"/>
<evidence type="ECO:0008006" key="3">
    <source>
        <dbReference type="Google" id="ProtNLM"/>
    </source>
</evidence>
<dbReference type="InterPro" id="IPR025332">
    <property type="entry name" value="DUF4238"/>
</dbReference>
<keyword evidence="2" id="KW-1185">Reference proteome</keyword>
<evidence type="ECO:0000313" key="1">
    <source>
        <dbReference type="EMBL" id="KIL39564.1"/>
    </source>
</evidence>
<protein>
    <recommendedName>
        <fullName evidence="3">DUF4238 domain-containing protein</fullName>
    </recommendedName>
</protein>